<proteinExistence type="predicted"/>
<sequence>MHEMRARIATFLDRLHNSDHRFAATPDAETVNNIFGKSGVLHLIEPINIDTFLGQAIEVLYMATDLDTMFRRSLPDWRLEPDTSLNITGLLGFEFKSEKMEEVGRRDVPNPEDSPNYLHVTGTLVVVPRLVRFGNNEGRGYDQEVQIEKAEVVVDGLLE</sequence>
<accession>A0AAE0M4V6</accession>
<dbReference type="Proteomes" id="UP001283341">
    <property type="component" value="Unassembled WGS sequence"/>
</dbReference>
<evidence type="ECO:0000313" key="2">
    <source>
        <dbReference type="Proteomes" id="UP001283341"/>
    </source>
</evidence>
<protein>
    <submittedName>
        <fullName evidence="1">Uncharacterized protein</fullName>
    </submittedName>
</protein>
<keyword evidence="2" id="KW-1185">Reference proteome</keyword>
<evidence type="ECO:0000313" key="1">
    <source>
        <dbReference type="EMBL" id="KAK3319070.1"/>
    </source>
</evidence>
<reference evidence="1" key="1">
    <citation type="journal article" date="2023" name="Mol. Phylogenet. Evol.">
        <title>Genome-scale phylogeny and comparative genomics of the fungal order Sordariales.</title>
        <authorList>
            <person name="Hensen N."/>
            <person name="Bonometti L."/>
            <person name="Westerberg I."/>
            <person name="Brannstrom I.O."/>
            <person name="Guillou S."/>
            <person name="Cros-Aarteil S."/>
            <person name="Calhoun S."/>
            <person name="Haridas S."/>
            <person name="Kuo A."/>
            <person name="Mondo S."/>
            <person name="Pangilinan J."/>
            <person name="Riley R."/>
            <person name="LaButti K."/>
            <person name="Andreopoulos B."/>
            <person name="Lipzen A."/>
            <person name="Chen C."/>
            <person name="Yan M."/>
            <person name="Daum C."/>
            <person name="Ng V."/>
            <person name="Clum A."/>
            <person name="Steindorff A."/>
            <person name="Ohm R.A."/>
            <person name="Martin F."/>
            <person name="Silar P."/>
            <person name="Natvig D.O."/>
            <person name="Lalanne C."/>
            <person name="Gautier V."/>
            <person name="Ament-Velasquez S.L."/>
            <person name="Kruys A."/>
            <person name="Hutchinson M.I."/>
            <person name="Powell A.J."/>
            <person name="Barry K."/>
            <person name="Miller A.N."/>
            <person name="Grigoriev I.V."/>
            <person name="Debuchy R."/>
            <person name="Gladieux P."/>
            <person name="Hiltunen Thoren M."/>
            <person name="Johannesson H."/>
        </authorList>
    </citation>
    <scope>NUCLEOTIDE SEQUENCE</scope>
    <source>
        <strain evidence="1">CBS 118394</strain>
    </source>
</reference>
<comment type="caution">
    <text evidence="1">The sequence shown here is derived from an EMBL/GenBank/DDBJ whole genome shotgun (WGS) entry which is preliminary data.</text>
</comment>
<gene>
    <name evidence="1" type="ORF">B0H66DRAFT_558701</name>
</gene>
<name>A0AAE0M4V6_9PEZI</name>
<reference evidence="1" key="2">
    <citation type="submission" date="2023-06" db="EMBL/GenBank/DDBJ databases">
        <authorList>
            <consortium name="Lawrence Berkeley National Laboratory"/>
            <person name="Haridas S."/>
            <person name="Hensen N."/>
            <person name="Bonometti L."/>
            <person name="Westerberg I."/>
            <person name="Brannstrom I.O."/>
            <person name="Guillou S."/>
            <person name="Cros-Aarteil S."/>
            <person name="Calhoun S."/>
            <person name="Kuo A."/>
            <person name="Mondo S."/>
            <person name="Pangilinan J."/>
            <person name="Riley R."/>
            <person name="Labutti K."/>
            <person name="Andreopoulos B."/>
            <person name="Lipzen A."/>
            <person name="Chen C."/>
            <person name="Yanf M."/>
            <person name="Daum C."/>
            <person name="Ng V."/>
            <person name="Clum A."/>
            <person name="Steindorff A."/>
            <person name="Ohm R."/>
            <person name="Martin F."/>
            <person name="Silar P."/>
            <person name="Natvig D."/>
            <person name="Lalanne C."/>
            <person name="Gautier V."/>
            <person name="Ament-Velasquez S.L."/>
            <person name="Kruys A."/>
            <person name="Hutchinson M.I."/>
            <person name="Powell A.J."/>
            <person name="Barry K."/>
            <person name="Miller A.N."/>
            <person name="Grigoriev I.V."/>
            <person name="Debuchy R."/>
            <person name="Gladieux P."/>
            <person name="Thoren M.H."/>
            <person name="Johannesson H."/>
        </authorList>
    </citation>
    <scope>NUCLEOTIDE SEQUENCE</scope>
    <source>
        <strain evidence="1">CBS 118394</strain>
    </source>
</reference>
<dbReference type="AlphaFoldDB" id="A0AAE0M4V6"/>
<organism evidence="1 2">
    <name type="scientific">Apodospora peruviana</name>
    <dbReference type="NCBI Taxonomy" id="516989"/>
    <lineage>
        <taxon>Eukaryota</taxon>
        <taxon>Fungi</taxon>
        <taxon>Dikarya</taxon>
        <taxon>Ascomycota</taxon>
        <taxon>Pezizomycotina</taxon>
        <taxon>Sordariomycetes</taxon>
        <taxon>Sordariomycetidae</taxon>
        <taxon>Sordariales</taxon>
        <taxon>Lasiosphaeriaceae</taxon>
        <taxon>Apodospora</taxon>
    </lineage>
</organism>
<dbReference type="EMBL" id="JAUEDM010000004">
    <property type="protein sequence ID" value="KAK3319070.1"/>
    <property type="molecule type" value="Genomic_DNA"/>
</dbReference>